<dbReference type="PANTHER" id="PTHR37734">
    <property type="entry name" value="LARGE RIBOSOMAL RNA SUBUNIT ACCUMULATION PROTEIN YCED HOMOLOG 2, CHLOROPLASTIC"/>
    <property type="match status" value="1"/>
</dbReference>
<dbReference type="RefSeq" id="WP_106287755.1">
    <property type="nucleotide sequence ID" value="NZ_CAWNTC010000229.1"/>
</dbReference>
<evidence type="ECO:0000313" key="2">
    <source>
        <dbReference type="Proteomes" id="UP000238762"/>
    </source>
</evidence>
<evidence type="ECO:0000313" key="1">
    <source>
        <dbReference type="EMBL" id="PSB03999.1"/>
    </source>
</evidence>
<dbReference type="PANTHER" id="PTHR37734:SF1">
    <property type="entry name" value="LARGE RIBOSOMAL RNA SUBUNIT ACCUMULATION PROTEIN YCED HOMOLOG 2, CHLOROPLASTIC"/>
    <property type="match status" value="1"/>
</dbReference>
<name>A0A2T1C6X4_9CYAN</name>
<accession>A0A2T1C6X4</accession>
<dbReference type="InterPro" id="IPR044985">
    <property type="entry name" value="YceD_plant"/>
</dbReference>
<dbReference type="EMBL" id="PVWJ01000020">
    <property type="protein sequence ID" value="PSB03999.1"/>
    <property type="molecule type" value="Genomic_DNA"/>
</dbReference>
<keyword evidence="2" id="KW-1185">Reference proteome</keyword>
<reference evidence="1 2" key="2">
    <citation type="submission" date="2018-03" db="EMBL/GenBank/DDBJ databases">
        <title>The ancient ancestry and fast evolution of plastids.</title>
        <authorList>
            <person name="Moore K.R."/>
            <person name="Magnabosco C."/>
            <person name="Momper L."/>
            <person name="Gold D.A."/>
            <person name="Bosak T."/>
            <person name="Fournier G.P."/>
        </authorList>
    </citation>
    <scope>NUCLEOTIDE SEQUENCE [LARGE SCALE GENOMIC DNA]</scope>
    <source>
        <strain evidence="1 2">CCAP 1448/3</strain>
    </source>
</reference>
<protein>
    <submittedName>
        <fullName evidence="1">Metal-binding protein</fullName>
    </submittedName>
</protein>
<comment type="caution">
    <text evidence="1">The sequence shown here is derived from an EMBL/GenBank/DDBJ whole genome shotgun (WGS) entry which is preliminary data.</text>
</comment>
<sequence length="168" mass="19062">MEPIYIPHLAKAPESTQSVLIEQFLTHLDTLTPVRGKVVVRHRGNFLEVFGQAETIITLTCDRCLQQYNHKLGIKTSEIIWLDPAVNAPDTGPLERETPMEDLVEKLDPQGHFAPDTWIYEQLCLATPPRKLCDNQCPGVKLESEAGSKTTVDRRWQALEAFKRQLTN</sequence>
<dbReference type="Proteomes" id="UP000238762">
    <property type="component" value="Unassembled WGS sequence"/>
</dbReference>
<organism evidence="1 2">
    <name type="scientific">Merismopedia glauca CCAP 1448/3</name>
    <dbReference type="NCBI Taxonomy" id="1296344"/>
    <lineage>
        <taxon>Bacteria</taxon>
        <taxon>Bacillati</taxon>
        <taxon>Cyanobacteriota</taxon>
        <taxon>Cyanophyceae</taxon>
        <taxon>Synechococcales</taxon>
        <taxon>Merismopediaceae</taxon>
        <taxon>Merismopedia</taxon>
    </lineage>
</organism>
<proteinExistence type="predicted"/>
<reference evidence="1 2" key="1">
    <citation type="submission" date="2018-02" db="EMBL/GenBank/DDBJ databases">
        <authorList>
            <person name="Cohen D.B."/>
            <person name="Kent A.D."/>
        </authorList>
    </citation>
    <scope>NUCLEOTIDE SEQUENCE [LARGE SCALE GENOMIC DNA]</scope>
    <source>
        <strain evidence="1 2">CCAP 1448/3</strain>
    </source>
</reference>
<gene>
    <name evidence="1" type="ORF">C7B64_06035</name>
</gene>
<dbReference type="Pfam" id="PF02620">
    <property type="entry name" value="YceD"/>
    <property type="match status" value="1"/>
</dbReference>
<dbReference type="InterPro" id="IPR003772">
    <property type="entry name" value="YceD"/>
</dbReference>
<dbReference type="AlphaFoldDB" id="A0A2T1C6X4"/>
<dbReference type="OrthoDB" id="9786554at2"/>